<feature type="compositionally biased region" description="Basic and acidic residues" evidence="1">
    <location>
        <begin position="111"/>
        <end position="130"/>
    </location>
</feature>
<organism evidence="2 3">
    <name type="scientific">Musa balbisiana</name>
    <name type="common">Banana</name>
    <dbReference type="NCBI Taxonomy" id="52838"/>
    <lineage>
        <taxon>Eukaryota</taxon>
        <taxon>Viridiplantae</taxon>
        <taxon>Streptophyta</taxon>
        <taxon>Embryophyta</taxon>
        <taxon>Tracheophyta</taxon>
        <taxon>Spermatophyta</taxon>
        <taxon>Magnoliopsida</taxon>
        <taxon>Liliopsida</taxon>
        <taxon>Zingiberales</taxon>
        <taxon>Musaceae</taxon>
        <taxon>Musa</taxon>
    </lineage>
</organism>
<name>A0A4S8JHI8_MUSBA</name>
<evidence type="ECO:0000313" key="3">
    <source>
        <dbReference type="Proteomes" id="UP000317650"/>
    </source>
</evidence>
<dbReference type="AlphaFoldDB" id="A0A4S8JHI8"/>
<feature type="region of interest" description="Disordered" evidence="1">
    <location>
        <begin position="101"/>
        <end position="130"/>
    </location>
</feature>
<gene>
    <name evidence="2" type="ORF">C4D60_Mb07t18660</name>
</gene>
<comment type="caution">
    <text evidence="2">The sequence shown here is derived from an EMBL/GenBank/DDBJ whole genome shotgun (WGS) entry which is preliminary data.</text>
</comment>
<feature type="region of interest" description="Disordered" evidence="1">
    <location>
        <begin position="44"/>
        <end position="66"/>
    </location>
</feature>
<dbReference type="PANTHER" id="PTHR34670:SF8">
    <property type="entry name" value="EXPRESSED PROTEIN"/>
    <property type="match status" value="1"/>
</dbReference>
<sequence>MEGIIPFIYRAITQHASGGEDSLQGSWFDESPSAYYMRLLSDSSGLRSSSGIKGFSKSPPAPAPAATKLVWRTTWHQLVRRSQRMYKYGQTDARIQNISSEVLAGNKHNHSFKDEGTTTEPEQSHPDAYR</sequence>
<proteinExistence type="predicted"/>
<dbReference type="Proteomes" id="UP000317650">
    <property type="component" value="Chromosome 7"/>
</dbReference>
<reference evidence="2 3" key="1">
    <citation type="journal article" date="2019" name="Nat. Plants">
        <title>Genome sequencing of Musa balbisiana reveals subgenome evolution and function divergence in polyploid bananas.</title>
        <authorList>
            <person name="Yao X."/>
        </authorList>
    </citation>
    <scope>NUCLEOTIDE SEQUENCE [LARGE SCALE GENOMIC DNA]</scope>
    <source>
        <strain evidence="3">cv. DH-PKW</strain>
        <tissue evidence="2">Leaves</tissue>
    </source>
</reference>
<accession>A0A4S8JHI8</accession>
<dbReference type="PANTHER" id="PTHR34670">
    <property type="entry name" value="EXPRESSED PROTEIN"/>
    <property type="match status" value="1"/>
</dbReference>
<dbReference type="EMBL" id="PYDT01000005">
    <property type="protein sequence ID" value="THU60999.1"/>
    <property type="molecule type" value="Genomic_DNA"/>
</dbReference>
<evidence type="ECO:0000313" key="2">
    <source>
        <dbReference type="EMBL" id="THU60999.1"/>
    </source>
</evidence>
<protein>
    <submittedName>
        <fullName evidence="2">Uncharacterized protein</fullName>
    </submittedName>
</protein>
<evidence type="ECO:0000256" key="1">
    <source>
        <dbReference type="SAM" id="MobiDB-lite"/>
    </source>
</evidence>
<keyword evidence="3" id="KW-1185">Reference proteome</keyword>